<gene>
    <name evidence="2" type="ORF">GCM10009716_24710</name>
</gene>
<name>A0ABN2P7F2_9ACTN</name>
<evidence type="ECO:0000313" key="3">
    <source>
        <dbReference type="Proteomes" id="UP001501303"/>
    </source>
</evidence>
<feature type="region of interest" description="Disordered" evidence="1">
    <location>
        <begin position="54"/>
        <end position="80"/>
    </location>
</feature>
<dbReference type="EMBL" id="BAAAMJ010000026">
    <property type="protein sequence ID" value="GAA1914299.1"/>
    <property type="molecule type" value="Genomic_DNA"/>
</dbReference>
<dbReference type="Proteomes" id="UP001501303">
    <property type="component" value="Unassembled WGS sequence"/>
</dbReference>
<comment type="caution">
    <text evidence="2">The sequence shown here is derived from an EMBL/GenBank/DDBJ whole genome shotgun (WGS) entry which is preliminary data.</text>
</comment>
<evidence type="ECO:0000313" key="2">
    <source>
        <dbReference type="EMBL" id="GAA1914299.1"/>
    </source>
</evidence>
<keyword evidence="3" id="KW-1185">Reference proteome</keyword>
<protein>
    <submittedName>
        <fullName evidence="2">Uncharacterized protein</fullName>
    </submittedName>
</protein>
<accession>A0ABN2P7F2</accession>
<sequence length="160" mass="16820">MRPDRFRDYALDAYRAAPGIAAAELWADGTRRPFGIKVSLAGGAQIWQAITAQARPGANPAEPERPEEGEVPDMPAVPTPAGPGPVALALVEQMLAGALVSAGSREIARAYTYSAERQGAANPGVGVHFHSGARVFAPFVHALRPGERAPGREYDLPDAV</sequence>
<dbReference type="RefSeq" id="WP_344261499.1">
    <property type="nucleotide sequence ID" value="NZ_BAAAMJ010000026.1"/>
</dbReference>
<evidence type="ECO:0000256" key="1">
    <source>
        <dbReference type="SAM" id="MobiDB-lite"/>
    </source>
</evidence>
<organism evidence="2 3">
    <name type="scientific">Streptomyces sodiiphilus</name>
    <dbReference type="NCBI Taxonomy" id="226217"/>
    <lineage>
        <taxon>Bacteria</taxon>
        <taxon>Bacillati</taxon>
        <taxon>Actinomycetota</taxon>
        <taxon>Actinomycetes</taxon>
        <taxon>Kitasatosporales</taxon>
        <taxon>Streptomycetaceae</taxon>
        <taxon>Streptomyces</taxon>
    </lineage>
</organism>
<proteinExistence type="predicted"/>
<reference evidence="2 3" key="1">
    <citation type="journal article" date="2019" name="Int. J. Syst. Evol. Microbiol.">
        <title>The Global Catalogue of Microorganisms (GCM) 10K type strain sequencing project: providing services to taxonomists for standard genome sequencing and annotation.</title>
        <authorList>
            <consortium name="The Broad Institute Genomics Platform"/>
            <consortium name="The Broad Institute Genome Sequencing Center for Infectious Disease"/>
            <person name="Wu L."/>
            <person name="Ma J."/>
        </authorList>
    </citation>
    <scope>NUCLEOTIDE SEQUENCE [LARGE SCALE GENOMIC DNA]</scope>
    <source>
        <strain evidence="2 3">JCM 13581</strain>
    </source>
</reference>